<feature type="signal peptide" evidence="1">
    <location>
        <begin position="1"/>
        <end position="23"/>
    </location>
</feature>
<dbReference type="EMBL" id="SNZE01000018">
    <property type="protein sequence ID" value="TDR30683.1"/>
    <property type="molecule type" value="Genomic_DNA"/>
</dbReference>
<keyword evidence="1" id="KW-0732">Signal</keyword>
<evidence type="ECO:0000256" key="1">
    <source>
        <dbReference type="SAM" id="SignalP"/>
    </source>
</evidence>
<evidence type="ECO:0000313" key="3">
    <source>
        <dbReference type="EMBL" id="TDR30683.1"/>
    </source>
</evidence>
<dbReference type="Pfam" id="PF18426">
    <property type="entry name" value="Tli4_C"/>
    <property type="match status" value="1"/>
</dbReference>
<dbReference type="AlphaFoldDB" id="A0A4R6Y2E8"/>
<gene>
    <name evidence="3" type="ORF">DFR44_11832</name>
</gene>
<evidence type="ECO:0000313" key="4">
    <source>
        <dbReference type="Proteomes" id="UP000294480"/>
    </source>
</evidence>
<name>A0A4R6Y2E8_9BURK</name>
<dbReference type="OrthoDB" id="8722129at2"/>
<proteinExistence type="predicted"/>
<organism evidence="3 4">
    <name type="scientific">Hydromonas duriensis</name>
    <dbReference type="NCBI Taxonomy" id="1527608"/>
    <lineage>
        <taxon>Bacteria</taxon>
        <taxon>Pseudomonadati</taxon>
        <taxon>Pseudomonadota</taxon>
        <taxon>Betaproteobacteria</taxon>
        <taxon>Burkholderiales</taxon>
        <taxon>Burkholderiaceae</taxon>
        <taxon>Hydromonas</taxon>
    </lineage>
</organism>
<feature type="domain" description="Tle cognate immunity protein 4 C-terminal" evidence="2">
    <location>
        <begin position="207"/>
        <end position="369"/>
    </location>
</feature>
<dbReference type="InterPro" id="IPR041290">
    <property type="entry name" value="Tli4_C"/>
</dbReference>
<comment type="caution">
    <text evidence="3">The sequence shown here is derived from an EMBL/GenBank/DDBJ whole genome shotgun (WGS) entry which is preliminary data.</text>
</comment>
<dbReference type="Proteomes" id="UP000294480">
    <property type="component" value="Unassembled WGS sequence"/>
</dbReference>
<evidence type="ECO:0000259" key="2">
    <source>
        <dbReference type="Pfam" id="PF18426"/>
    </source>
</evidence>
<feature type="chain" id="PRO_5020955189" description="Tle cognate immunity protein 4 C-terminal domain-containing protein" evidence="1">
    <location>
        <begin position="24"/>
        <end position="438"/>
    </location>
</feature>
<keyword evidence="4" id="KW-1185">Reference proteome</keyword>
<reference evidence="3 4" key="1">
    <citation type="submission" date="2019-03" db="EMBL/GenBank/DDBJ databases">
        <title>Genomic Encyclopedia of Type Strains, Phase IV (KMG-IV): sequencing the most valuable type-strain genomes for metagenomic binning, comparative biology and taxonomic classification.</title>
        <authorList>
            <person name="Goeker M."/>
        </authorList>
    </citation>
    <scope>NUCLEOTIDE SEQUENCE [LARGE SCALE GENOMIC DNA]</scope>
    <source>
        <strain evidence="3 4">DSM 102852</strain>
    </source>
</reference>
<dbReference type="RefSeq" id="WP_133620958.1">
    <property type="nucleotide sequence ID" value="NZ_SNZE01000018.1"/>
</dbReference>
<protein>
    <recommendedName>
        <fullName evidence="2">Tle cognate immunity protein 4 C-terminal domain-containing protein</fullName>
    </recommendedName>
</protein>
<accession>A0A4R6Y2E8</accession>
<sequence>MKSSMTRWLFVLTMLSVLPSCQAKPAAQVNAKDNTTMTPAKIEQLFQHTKNVCFGRYVLTVPQEAQVIFGDTNINLQPNAIRIGRAKETKKIAEEHINKLREEYGYQGFQVLSHKPGPVAGSWFYSFYASSAEAKGGSGFVTLLVPFGSDAFQYGRNFTDRQKLLQLFKNPSLIKEADDRGDPTSEQDAFNKLMLMVKNTRYRDDNEVPTEAGFCVSHGFIRDSSYSQREEVQFGLRFPSLPDVTFSVKSENFGSLEGENGWGILKRVQKQKSLSGSKYSGEFLRIGAAPLHTWQQGEEVLARVRGTGALEFTWSQVGSKGSIANPNNLTVKLFNKVEGDSAGSADTSSVSDEEAVALWDKLLSSFKFRVPVGEGSSTGAGAAVKPGSICPKTGFWRCPQFEKQSSIYMRQGDIMPGQSYKLEGMNTDEMYWEWVSEG</sequence>